<reference evidence="1 2" key="1">
    <citation type="journal article" date="2018" name="Sci. Rep.">
        <title>Genomic signatures of local adaptation to the degree of environmental predictability in rotifers.</title>
        <authorList>
            <person name="Franch-Gras L."/>
            <person name="Hahn C."/>
            <person name="Garcia-Roger E.M."/>
            <person name="Carmona M.J."/>
            <person name="Serra M."/>
            <person name="Gomez A."/>
        </authorList>
    </citation>
    <scope>NUCLEOTIDE SEQUENCE [LARGE SCALE GENOMIC DNA]</scope>
    <source>
        <strain evidence="1">HYR1</strain>
    </source>
</reference>
<accession>A0A3M7QG05</accession>
<sequence length="109" mass="13013">MNAEVKFVIKKISLRNLIKIFKITFNMTNSSNMFSKLRENSELYLKKLAFNLSVELEQTFLMMDKLKSGEKNLDIIIHELIRQKSIELCYIICRKNSLNKHLYMKYDDD</sequence>
<evidence type="ECO:0000313" key="2">
    <source>
        <dbReference type="Proteomes" id="UP000276133"/>
    </source>
</evidence>
<proteinExistence type="predicted"/>
<comment type="caution">
    <text evidence="1">The sequence shown here is derived from an EMBL/GenBank/DDBJ whole genome shotgun (WGS) entry which is preliminary data.</text>
</comment>
<keyword evidence="2" id="KW-1185">Reference proteome</keyword>
<evidence type="ECO:0000313" key="1">
    <source>
        <dbReference type="EMBL" id="RNA09878.1"/>
    </source>
</evidence>
<dbReference type="AlphaFoldDB" id="A0A3M7QG05"/>
<dbReference type="EMBL" id="REGN01006353">
    <property type="protein sequence ID" value="RNA09878.1"/>
    <property type="molecule type" value="Genomic_DNA"/>
</dbReference>
<dbReference type="Proteomes" id="UP000276133">
    <property type="component" value="Unassembled WGS sequence"/>
</dbReference>
<name>A0A3M7QG05_BRAPC</name>
<gene>
    <name evidence="1" type="ORF">BpHYR1_052668</name>
</gene>
<protein>
    <submittedName>
        <fullName evidence="1">Uncharacterized protein</fullName>
    </submittedName>
</protein>
<organism evidence="1 2">
    <name type="scientific">Brachionus plicatilis</name>
    <name type="common">Marine rotifer</name>
    <name type="synonym">Brachionus muelleri</name>
    <dbReference type="NCBI Taxonomy" id="10195"/>
    <lineage>
        <taxon>Eukaryota</taxon>
        <taxon>Metazoa</taxon>
        <taxon>Spiralia</taxon>
        <taxon>Gnathifera</taxon>
        <taxon>Rotifera</taxon>
        <taxon>Eurotatoria</taxon>
        <taxon>Monogononta</taxon>
        <taxon>Pseudotrocha</taxon>
        <taxon>Ploima</taxon>
        <taxon>Brachionidae</taxon>
        <taxon>Brachionus</taxon>
    </lineage>
</organism>